<dbReference type="Proteomes" id="UP000192758">
    <property type="component" value="Unassembled WGS sequence"/>
</dbReference>
<reference evidence="1 2" key="1">
    <citation type="journal article" date="2017" name="Environ. Microbiol.">
        <title>Decay of the glycolytic pathway and adaptation to intranuclear parasitism within Enterocytozoonidae microsporidia.</title>
        <authorList>
            <person name="Wiredu Boakye D."/>
            <person name="Jaroenlak P."/>
            <person name="Prachumwat A."/>
            <person name="Williams T.A."/>
            <person name="Bateman K.S."/>
            <person name="Itsathitphaisarn O."/>
            <person name="Sritunyalucksana K."/>
            <person name="Paszkiewicz K.H."/>
            <person name="Moore K.A."/>
            <person name="Stentiford G.D."/>
            <person name="Williams B.A."/>
        </authorList>
    </citation>
    <scope>NUCLEOTIDE SEQUENCE [LARGE SCALE GENOMIC DNA]</scope>
    <source>
        <strain evidence="1 2">TH1</strain>
    </source>
</reference>
<dbReference type="VEuPathDB" id="MicrosporidiaDB:EHP00_890"/>
<dbReference type="OrthoDB" id="10552948at2759"/>
<accession>A0A1W0E3V8</accession>
<gene>
    <name evidence="1" type="ORF">EHP00_890</name>
</gene>
<organism evidence="1 2">
    <name type="scientific">Ecytonucleospora hepatopenaei</name>
    <dbReference type="NCBI Taxonomy" id="646526"/>
    <lineage>
        <taxon>Eukaryota</taxon>
        <taxon>Fungi</taxon>
        <taxon>Fungi incertae sedis</taxon>
        <taxon>Microsporidia</taxon>
        <taxon>Enterocytozoonidae</taxon>
        <taxon>Ecytonucleospora</taxon>
    </lineage>
</organism>
<name>A0A1W0E3V8_9MICR</name>
<sequence length="229" mass="27002">MFTSFSITNIDITNVNEVFLNKDKHDNFYNILNDILKYAPENFYAIRELYKKLNENISLEDAHEIYKEHIKDDNYVLSSNDYEIIIGCILTNYSDPFIVSNKLLDVPAKHIIDYLVKNQTKNVFLSFIRTFLCSELLVESLFERHKEIKNKEDFAMFLGLLRISVDLEIKQMIDEMLLYSGDDFYKKVCYMENESTKYPSPTHFLAYEGEKDVNDCSYQIKIALLDNKL</sequence>
<keyword evidence="2" id="KW-1185">Reference proteome</keyword>
<dbReference type="EMBL" id="MNPJ01000024">
    <property type="protein sequence ID" value="OQS53924.1"/>
    <property type="molecule type" value="Genomic_DNA"/>
</dbReference>
<evidence type="ECO:0000313" key="1">
    <source>
        <dbReference type="EMBL" id="OQS53924.1"/>
    </source>
</evidence>
<protein>
    <submittedName>
        <fullName evidence="1">Uncharacterized protein</fullName>
    </submittedName>
</protein>
<evidence type="ECO:0000313" key="2">
    <source>
        <dbReference type="Proteomes" id="UP000192758"/>
    </source>
</evidence>
<comment type="caution">
    <text evidence="1">The sequence shown here is derived from an EMBL/GenBank/DDBJ whole genome shotgun (WGS) entry which is preliminary data.</text>
</comment>
<dbReference type="AlphaFoldDB" id="A0A1W0E3V8"/>
<proteinExistence type="predicted"/>